<keyword evidence="1" id="KW-1133">Transmembrane helix</keyword>
<sequence>MITLILVWILRIYLLVLLGRVILSWVPLLAPQWTPRGPVLVLVEGIYFLTDPPVKLLQRHIKPVRIGHVGLDLSVLLLFLLVQLLIWVVILLPL</sequence>
<evidence type="ECO:0000313" key="3">
    <source>
        <dbReference type="Proteomes" id="UP000280819"/>
    </source>
</evidence>
<evidence type="ECO:0000313" key="2">
    <source>
        <dbReference type="EMBL" id="RRD04950.1"/>
    </source>
</evidence>
<dbReference type="GO" id="GO:0016020">
    <property type="term" value="C:membrane"/>
    <property type="evidence" value="ECO:0007669"/>
    <property type="project" value="InterPro"/>
</dbReference>
<feature type="transmembrane region" description="Helical" evidence="1">
    <location>
        <begin position="12"/>
        <end position="33"/>
    </location>
</feature>
<dbReference type="OrthoDB" id="3216131at2"/>
<organism evidence="2 3">
    <name type="scientific">Arachnia propionica</name>
    <dbReference type="NCBI Taxonomy" id="1750"/>
    <lineage>
        <taxon>Bacteria</taxon>
        <taxon>Bacillati</taxon>
        <taxon>Actinomycetota</taxon>
        <taxon>Actinomycetes</taxon>
        <taxon>Propionibacteriales</taxon>
        <taxon>Propionibacteriaceae</taxon>
        <taxon>Arachnia</taxon>
    </lineage>
</organism>
<proteinExistence type="predicted"/>
<accession>A0A3P1T6J8</accession>
<dbReference type="RefSeq" id="WP_124844725.1">
    <property type="nucleotide sequence ID" value="NZ_JAUNKP010000017.1"/>
</dbReference>
<reference evidence="2 3" key="1">
    <citation type="submission" date="2018-11" db="EMBL/GenBank/DDBJ databases">
        <title>Genomes From Bacteria Associated with the Canine Oral Cavity: a Test Case for Automated Genome-Based Taxonomic Assignment.</title>
        <authorList>
            <person name="Coil D.A."/>
            <person name="Jospin G."/>
            <person name="Darling A.E."/>
            <person name="Wallis C."/>
            <person name="Davis I.J."/>
            <person name="Harris S."/>
            <person name="Eisen J.A."/>
            <person name="Holcombe L.J."/>
            <person name="O'Flynn C."/>
        </authorList>
    </citation>
    <scope>NUCLEOTIDE SEQUENCE [LARGE SCALE GENOMIC DNA]</scope>
    <source>
        <strain evidence="2 3">OH887_COT-365</strain>
    </source>
</reference>
<feature type="transmembrane region" description="Helical" evidence="1">
    <location>
        <begin position="69"/>
        <end position="92"/>
    </location>
</feature>
<dbReference type="AlphaFoldDB" id="A0A3P1T6J8"/>
<dbReference type="InterPro" id="IPR003425">
    <property type="entry name" value="CCB3/YggT"/>
</dbReference>
<evidence type="ECO:0000256" key="1">
    <source>
        <dbReference type="SAM" id="Phobius"/>
    </source>
</evidence>
<keyword evidence="1" id="KW-0472">Membrane</keyword>
<gene>
    <name evidence="2" type="ORF">EII34_08460</name>
</gene>
<name>A0A3P1T6J8_9ACTN</name>
<dbReference type="Proteomes" id="UP000280819">
    <property type="component" value="Unassembled WGS sequence"/>
</dbReference>
<dbReference type="EMBL" id="RQZG01000008">
    <property type="protein sequence ID" value="RRD04950.1"/>
    <property type="molecule type" value="Genomic_DNA"/>
</dbReference>
<comment type="caution">
    <text evidence="2">The sequence shown here is derived from an EMBL/GenBank/DDBJ whole genome shotgun (WGS) entry which is preliminary data.</text>
</comment>
<protein>
    <submittedName>
        <fullName evidence="2">YggT family protein</fullName>
    </submittedName>
</protein>
<dbReference type="Pfam" id="PF02325">
    <property type="entry name" value="CCB3_YggT"/>
    <property type="match status" value="1"/>
</dbReference>
<keyword evidence="1" id="KW-0812">Transmembrane</keyword>